<dbReference type="Proteomes" id="UP000663623">
    <property type="component" value="Chromosome"/>
</dbReference>
<comment type="catalytic activity">
    <reaction evidence="10 12">
        <text>2'-deoxycytidine + H2O + H(+) = 2'-deoxyuridine + NH4(+)</text>
        <dbReference type="Rhea" id="RHEA:13433"/>
        <dbReference type="ChEBI" id="CHEBI:15377"/>
        <dbReference type="ChEBI" id="CHEBI:15378"/>
        <dbReference type="ChEBI" id="CHEBI:15698"/>
        <dbReference type="ChEBI" id="CHEBI:16450"/>
        <dbReference type="ChEBI" id="CHEBI:28938"/>
        <dbReference type="EC" id="3.5.4.5"/>
    </reaction>
</comment>
<reference evidence="14 15" key="1">
    <citation type="submission" date="2021-02" db="EMBL/GenBank/DDBJ databases">
        <title>Nitrogen-fixing ability and nitrogen fixation related genes of thermophilic fermentative bacteria in the genus Caldicellulosiruptor.</title>
        <authorList>
            <person name="Chen Y."/>
            <person name="Nishihara A."/>
            <person name="Haruta S."/>
        </authorList>
    </citation>
    <scope>NUCLEOTIDE SEQUENCE [LARGE SCALE GENOMIC DNA]</scope>
    <source>
        <strain evidence="14 15">YA01</strain>
    </source>
</reference>
<protein>
    <recommendedName>
        <fullName evidence="5 12">Cytidine deaminase</fullName>
        <ecNumber evidence="4 12">3.5.4.5</ecNumber>
    </recommendedName>
    <alternativeName>
        <fullName evidence="9 12">Cytidine aminohydrolase</fullName>
    </alternativeName>
</protein>
<name>A0ABM7NL04_9FIRM</name>
<evidence type="ECO:0000313" key="14">
    <source>
        <dbReference type="EMBL" id="BCS80798.1"/>
    </source>
</evidence>
<evidence type="ECO:0000256" key="8">
    <source>
        <dbReference type="ARBA" id="ARBA00022833"/>
    </source>
</evidence>
<evidence type="ECO:0000256" key="10">
    <source>
        <dbReference type="ARBA" id="ARBA00049252"/>
    </source>
</evidence>
<evidence type="ECO:0000256" key="7">
    <source>
        <dbReference type="ARBA" id="ARBA00022801"/>
    </source>
</evidence>
<dbReference type="EMBL" id="AP024480">
    <property type="protein sequence ID" value="BCS80798.1"/>
    <property type="molecule type" value="Genomic_DNA"/>
</dbReference>
<dbReference type="PANTHER" id="PTHR11644">
    <property type="entry name" value="CYTIDINE DEAMINASE"/>
    <property type="match status" value="1"/>
</dbReference>
<evidence type="ECO:0000256" key="3">
    <source>
        <dbReference type="ARBA" id="ARBA00006576"/>
    </source>
</evidence>
<evidence type="ECO:0000256" key="9">
    <source>
        <dbReference type="ARBA" id="ARBA00032005"/>
    </source>
</evidence>
<evidence type="ECO:0000259" key="13">
    <source>
        <dbReference type="PROSITE" id="PS51747"/>
    </source>
</evidence>
<evidence type="ECO:0000256" key="11">
    <source>
        <dbReference type="ARBA" id="ARBA00049558"/>
    </source>
</evidence>
<evidence type="ECO:0000256" key="4">
    <source>
        <dbReference type="ARBA" id="ARBA00012783"/>
    </source>
</evidence>
<dbReference type="CDD" id="cd01283">
    <property type="entry name" value="cytidine_deaminase"/>
    <property type="match status" value="1"/>
</dbReference>
<evidence type="ECO:0000256" key="6">
    <source>
        <dbReference type="ARBA" id="ARBA00022723"/>
    </source>
</evidence>
<dbReference type="InterPro" id="IPR006262">
    <property type="entry name" value="Cyt_deam_tetra"/>
</dbReference>
<dbReference type="PROSITE" id="PS51747">
    <property type="entry name" value="CYT_DCMP_DEAMINASES_2"/>
    <property type="match status" value="1"/>
</dbReference>
<evidence type="ECO:0000256" key="1">
    <source>
        <dbReference type="ARBA" id="ARBA00001947"/>
    </source>
</evidence>
<keyword evidence="15" id="KW-1185">Reference proteome</keyword>
<evidence type="ECO:0000313" key="15">
    <source>
        <dbReference type="Proteomes" id="UP000663623"/>
    </source>
</evidence>
<gene>
    <name evidence="14" type="primary">cdd</name>
    <name evidence="14" type="ORF">CaldiYA01_07580</name>
</gene>
<keyword evidence="7 12" id="KW-0378">Hydrolase</keyword>
<dbReference type="Gene3D" id="3.40.140.10">
    <property type="entry name" value="Cytidine Deaminase, domain 2"/>
    <property type="match status" value="1"/>
</dbReference>
<dbReference type="InterPro" id="IPR016193">
    <property type="entry name" value="Cytidine_deaminase-like"/>
</dbReference>
<feature type="domain" description="CMP/dCMP-type deaminase" evidence="13">
    <location>
        <begin position="9"/>
        <end position="136"/>
    </location>
</feature>
<comment type="similarity">
    <text evidence="3 12">Belongs to the cytidine and deoxycytidylate deaminase family.</text>
</comment>
<evidence type="ECO:0000256" key="5">
    <source>
        <dbReference type="ARBA" id="ARBA00018266"/>
    </source>
</evidence>
<evidence type="ECO:0000256" key="12">
    <source>
        <dbReference type="RuleBase" id="RU364006"/>
    </source>
</evidence>
<dbReference type="EC" id="3.5.4.5" evidence="4 12"/>
<dbReference type="RefSeq" id="WP_207181501.1">
    <property type="nucleotide sequence ID" value="NZ_AP024480.1"/>
</dbReference>
<keyword evidence="6 12" id="KW-0479">Metal-binding</keyword>
<comment type="cofactor">
    <cofactor evidence="1 12">
        <name>Zn(2+)</name>
        <dbReference type="ChEBI" id="CHEBI:29105"/>
    </cofactor>
</comment>
<dbReference type="NCBIfam" id="NF004064">
    <property type="entry name" value="PRK05578.1"/>
    <property type="match status" value="1"/>
</dbReference>
<dbReference type="PANTHER" id="PTHR11644:SF2">
    <property type="entry name" value="CYTIDINE DEAMINASE"/>
    <property type="match status" value="1"/>
</dbReference>
<dbReference type="InterPro" id="IPR016192">
    <property type="entry name" value="APOBEC/CMP_deaminase_Zn-bd"/>
</dbReference>
<dbReference type="NCBIfam" id="TIGR01354">
    <property type="entry name" value="cyt_deam_tetra"/>
    <property type="match status" value="1"/>
</dbReference>
<dbReference type="SUPFAM" id="SSF53927">
    <property type="entry name" value="Cytidine deaminase-like"/>
    <property type="match status" value="1"/>
</dbReference>
<comment type="function">
    <text evidence="2 12">This enzyme scavenges exogenous and endogenous cytidine and 2'-deoxycytidine for UMP synthesis.</text>
</comment>
<dbReference type="PROSITE" id="PS00903">
    <property type="entry name" value="CYT_DCMP_DEAMINASES_1"/>
    <property type="match status" value="1"/>
</dbReference>
<dbReference type="InterPro" id="IPR050202">
    <property type="entry name" value="Cyt/Deoxycyt_deaminase"/>
</dbReference>
<comment type="catalytic activity">
    <reaction evidence="11 12">
        <text>cytidine + H2O + H(+) = uridine + NH4(+)</text>
        <dbReference type="Rhea" id="RHEA:16069"/>
        <dbReference type="ChEBI" id="CHEBI:15377"/>
        <dbReference type="ChEBI" id="CHEBI:15378"/>
        <dbReference type="ChEBI" id="CHEBI:16704"/>
        <dbReference type="ChEBI" id="CHEBI:17562"/>
        <dbReference type="ChEBI" id="CHEBI:28938"/>
        <dbReference type="EC" id="3.5.4.5"/>
    </reaction>
</comment>
<keyword evidence="8 12" id="KW-0862">Zinc</keyword>
<dbReference type="InterPro" id="IPR002125">
    <property type="entry name" value="CMP_dCMP_dom"/>
</dbReference>
<accession>A0ABM7NL04</accession>
<dbReference type="Pfam" id="PF00383">
    <property type="entry name" value="dCMP_cyt_deam_1"/>
    <property type="match status" value="1"/>
</dbReference>
<proteinExistence type="inferred from homology"/>
<evidence type="ECO:0000256" key="2">
    <source>
        <dbReference type="ARBA" id="ARBA00003949"/>
    </source>
</evidence>
<organism evidence="14 15">
    <name type="scientific">Caldicellulosiruptor diazotrophicus</name>
    <dbReference type="NCBI Taxonomy" id="2806205"/>
    <lineage>
        <taxon>Bacteria</taxon>
        <taxon>Bacillati</taxon>
        <taxon>Bacillota</taxon>
        <taxon>Bacillota incertae sedis</taxon>
        <taxon>Caldicellulosiruptorales</taxon>
        <taxon>Caldicellulosiruptoraceae</taxon>
        <taxon>Caldicellulosiruptor</taxon>
    </lineage>
</organism>
<sequence>MKYLDKVDDTIIYFLTLAQEAQKRAYAPYSRFRVGAVAVGKSNKAYTGCNIENASYPLSMCAERVALFKAISEGESEIKALYIIGPENGPISPCGACRQVIFELAKDAIIYLSNHDLTKIVETNIKELLPYGFGLQKR</sequence>